<dbReference type="PANTHER" id="PTHR13174:SF3">
    <property type="entry name" value="D-GLUCURONYL C5-EPIMERASE"/>
    <property type="match status" value="1"/>
</dbReference>
<dbReference type="OrthoDB" id="5914444at2759"/>
<dbReference type="Pfam" id="PF06662">
    <property type="entry name" value="C5-epim_C"/>
    <property type="match status" value="1"/>
</dbReference>
<name>A0A0V1M2X9_9BILA</name>
<sequence length="124" mass="14335">MPAQNHDIINYALDGGLINYFCNVSLWCEDYPTTSGSFLLIGLHDLVFCLKHVNQQALDIYKFGLKTLKNMLPLYNTGVGMSFCMARWEYHAVHIFHLQWLYIIEGDELSRVTAIRWSPFSEAE</sequence>
<organism evidence="2 3">
    <name type="scientific">Trichinella papuae</name>
    <dbReference type="NCBI Taxonomy" id="268474"/>
    <lineage>
        <taxon>Eukaryota</taxon>
        <taxon>Metazoa</taxon>
        <taxon>Ecdysozoa</taxon>
        <taxon>Nematoda</taxon>
        <taxon>Enoplea</taxon>
        <taxon>Dorylaimia</taxon>
        <taxon>Trichinellida</taxon>
        <taxon>Trichinellidae</taxon>
        <taxon>Trichinella</taxon>
    </lineage>
</organism>
<dbReference type="GO" id="GO:0030210">
    <property type="term" value="P:heparin proteoglycan biosynthetic process"/>
    <property type="evidence" value="ECO:0007669"/>
    <property type="project" value="UniProtKB-UniPathway"/>
</dbReference>
<reference evidence="2 3" key="1">
    <citation type="submission" date="2015-01" db="EMBL/GenBank/DDBJ databases">
        <title>Evolution of Trichinella species and genotypes.</title>
        <authorList>
            <person name="Korhonen P.K."/>
            <person name="Edoardo P."/>
            <person name="Giuseppe L.R."/>
            <person name="Gasser R.B."/>
        </authorList>
    </citation>
    <scope>NUCLEOTIDE SEQUENCE [LARGE SCALE GENOMIC DNA]</scope>
    <source>
        <strain evidence="2">ISS1980</strain>
    </source>
</reference>
<dbReference type="PANTHER" id="PTHR13174">
    <property type="entry name" value="D-GLUCURONYL C5-EPIMERASE"/>
    <property type="match status" value="1"/>
</dbReference>
<comment type="caution">
    <text evidence="2">The sequence shown here is derived from an EMBL/GenBank/DDBJ whole genome shotgun (WGS) entry which is preliminary data.</text>
</comment>
<protein>
    <submittedName>
        <fullName evidence="2">D-glucuronyl C5-epimerase</fullName>
    </submittedName>
</protein>
<dbReference type="STRING" id="268474.A0A0V1M2X9"/>
<keyword evidence="3" id="KW-1185">Reference proteome</keyword>
<dbReference type="Proteomes" id="UP000054843">
    <property type="component" value="Unassembled WGS sequence"/>
</dbReference>
<dbReference type="AlphaFoldDB" id="A0A0V1M2X9"/>
<evidence type="ECO:0000313" key="2">
    <source>
        <dbReference type="EMBL" id="KRZ66103.1"/>
    </source>
</evidence>
<dbReference type="InterPro" id="IPR039721">
    <property type="entry name" value="C5-epimerase"/>
</dbReference>
<gene>
    <name evidence="2" type="primary">hse-5</name>
    <name evidence="2" type="ORF">T10_8594</name>
</gene>
<dbReference type="GO" id="GO:0047464">
    <property type="term" value="F:heparosan-N-sulfate-glucuronate 5-epimerase activity"/>
    <property type="evidence" value="ECO:0007669"/>
    <property type="project" value="UniProtKB-EC"/>
</dbReference>
<dbReference type="GO" id="GO:0015012">
    <property type="term" value="P:heparan sulfate proteoglycan biosynthetic process"/>
    <property type="evidence" value="ECO:0007669"/>
    <property type="project" value="InterPro"/>
</dbReference>
<dbReference type="GO" id="GO:0005794">
    <property type="term" value="C:Golgi apparatus"/>
    <property type="evidence" value="ECO:0007669"/>
    <property type="project" value="TreeGrafter"/>
</dbReference>
<feature type="domain" description="D-glucuronyl C5-epimerase C-terminal" evidence="1">
    <location>
        <begin position="14"/>
        <end position="118"/>
    </location>
</feature>
<dbReference type="UniPathway" id="UPA00862"/>
<dbReference type="EMBL" id="JYDO01000266">
    <property type="protein sequence ID" value="KRZ66103.1"/>
    <property type="molecule type" value="Genomic_DNA"/>
</dbReference>
<dbReference type="InterPro" id="IPR010598">
    <property type="entry name" value="C5-epim_C"/>
</dbReference>
<accession>A0A0V1M2X9</accession>
<evidence type="ECO:0000259" key="1">
    <source>
        <dbReference type="Pfam" id="PF06662"/>
    </source>
</evidence>
<proteinExistence type="predicted"/>
<evidence type="ECO:0000313" key="3">
    <source>
        <dbReference type="Proteomes" id="UP000054843"/>
    </source>
</evidence>